<name>A0A437R5A7_9GAMM</name>
<gene>
    <name evidence="1" type="ORF">EOE67_01910</name>
</gene>
<accession>A0A437R5A7</accession>
<dbReference type="EMBL" id="SACS01000001">
    <property type="protein sequence ID" value="RVU41969.1"/>
    <property type="molecule type" value="Genomic_DNA"/>
</dbReference>
<comment type="caution">
    <text evidence="1">The sequence shown here is derived from an EMBL/GenBank/DDBJ whole genome shotgun (WGS) entry which is preliminary data.</text>
</comment>
<dbReference type="RefSeq" id="WP_127697347.1">
    <property type="nucleotide sequence ID" value="NZ_SACS01000001.1"/>
</dbReference>
<keyword evidence="2" id="KW-1185">Reference proteome</keyword>
<dbReference type="Gene3D" id="1.25.40.10">
    <property type="entry name" value="Tetratricopeptide repeat domain"/>
    <property type="match status" value="1"/>
</dbReference>
<sequence>MLDADYFLALEAQLWQAKVTRDVTAVHAAIAALKAQSFAAEDECWRSYYIAYALLICCQLGEDAKEHAKAATEILKQAHGSDQQSAEFYTLVASSYGHLAAATQDPIAKARAGLMSDSLYKHALEADANNPRTCLIQGLSYLHKPRLVGGSKKKAMALFEKAVSLFQRSKNTAAAWPAWGQQDAMYWLAHCYLHFNEFGKASALTEQLIASDADFGWASSLQKKIQQKMHG</sequence>
<organism evidence="1 2">
    <name type="scientific">Rheinheimera riviphila</name>
    <dbReference type="NCBI Taxonomy" id="1834037"/>
    <lineage>
        <taxon>Bacteria</taxon>
        <taxon>Pseudomonadati</taxon>
        <taxon>Pseudomonadota</taxon>
        <taxon>Gammaproteobacteria</taxon>
        <taxon>Chromatiales</taxon>
        <taxon>Chromatiaceae</taxon>
        <taxon>Rheinheimera</taxon>
    </lineage>
</organism>
<proteinExistence type="predicted"/>
<dbReference type="Proteomes" id="UP000283077">
    <property type="component" value="Unassembled WGS sequence"/>
</dbReference>
<reference evidence="1 2" key="1">
    <citation type="submission" date="2019-01" db="EMBL/GenBank/DDBJ databases">
        <authorList>
            <person name="Chen W.-M."/>
        </authorList>
    </citation>
    <scope>NUCLEOTIDE SEQUENCE [LARGE SCALE GENOMIC DNA]</scope>
    <source>
        <strain evidence="1 2">KYPC3</strain>
    </source>
</reference>
<dbReference type="AlphaFoldDB" id="A0A437R5A7"/>
<dbReference type="SUPFAM" id="SSF48452">
    <property type="entry name" value="TPR-like"/>
    <property type="match status" value="1"/>
</dbReference>
<evidence type="ECO:0000313" key="1">
    <source>
        <dbReference type="EMBL" id="RVU41969.1"/>
    </source>
</evidence>
<dbReference type="OrthoDB" id="6382271at2"/>
<evidence type="ECO:0000313" key="2">
    <source>
        <dbReference type="Proteomes" id="UP000283077"/>
    </source>
</evidence>
<dbReference type="InterPro" id="IPR011990">
    <property type="entry name" value="TPR-like_helical_dom_sf"/>
</dbReference>
<protein>
    <submittedName>
        <fullName evidence="1">Tetratricopeptide repeat protein</fullName>
    </submittedName>
</protein>